<dbReference type="KEGG" id="hjo:AY555_09305"/>
<dbReference type="FunFam" id="3.30.70.270:FF:000001">
    <property type="entry name" value="Diguanylate cyclase domain protein"/>
    <property type="match status" value="1"/>
</dbReference>
<dbReference type="SUPFAM" id="SSF55785">
    <property type="entry name" value="PYP-like sensor domain (PAS domain)"/>
    <property type="match status" value="3"/>
</dbReference>
<dbReference type="AlphaFoldDB" id="A0A143DF13"/>
<evidence type="ECO:0000313" key="4">
    <source>
        <dbReference type="EMBL" id="AMW35342.1"/>
    </source>
</evidence>
<feature type="domain" description="PAS" evidence="1">
    <location>
        <begin position="141"/>
        <end position="185"/>
    </location>
</feature>
<dbReference type="SMART" id="SM00091">
    <property type="entry name" value="PAS"/>
    <property type="match status" value="3"/>
</dbReference>
<dbReference type="SMART" id="SM00267">
    <property type="entry name" value="GGDEF"/>
    <property type="match status" value="1"/>
</dbReference>
<evidence type="ECO:0000313" key="5">
    <source>
        <dbReference type="Proteomes" id="UP000076066"/>
    </source>
</evidence>
<gene>
    <name evidence="4" type="ORF">AY555_09305</name>
</gene>
<feature type="domain" description="GGDEF" evidence="3">
    <location>
        <begin position="562"/>
        <end position="701"/>
    </location>
</feature>
<feature type="domain" description="PAC" evidence="2">
    <location>
        <begin position="357"/>
        <end position="408"/>
    </location>
</feature>
<dbReference type="InterPro" id="IPR052155">
    <property type="entry name" value="Biofilm_reg_signaling"/>
</dbReference>
<dbReference type="InterPro" id="IPR029787">
    <property type="entry name" value="Nucleotide_cyclase"/>
</dbReference>
<name>A0A143DF13_9PROT</name>
<dbReference type="InterPro" id="IPR000160">
    <property type="entry name" value="GGDEF_dom"/>
</dbReference>
<feature type="domain" description="PAC" evidence="2">
    <location>
        <begin position="478"/>
        <end position="530"/>
    </location>
</feature>
<dbReference type="NCBIfam" id="TIGR00229">
    <property type="entry name" value="sensory_box"/>
    <property type="match status" value="3"/>
</dbReference>
<dbReference type="InterPro" id="IPR035965">
    <property type="entry name" value="PAS-like_dom_sf"/>
</dbReference>
<dbReference type="InterPro" id="IPR000014">
    <property type="entry name" value="PAS"/>
</dbReference>
<dbReference type="InterPro" id="IPR013767">
    <property type="entry name" value="PAS_fold"/>
</dbReference>
<dbReference type="PANTHER" id="PTHR44757:SF2">
    <property type="entry name" value="BIOFILM ARCHITECTURE MAINTENANCE PROTEIN MBAA"/>
    <property type="match status" value="1"/>
</dbReference>
<dbReference type="Gene3D" id="3.30.450.20">
    <property type="entry name" value="PAS domain"/>
    <property type="match status" value="3"/>
</dbReference>
<accession>A0A143DF13</accession>
<dbReference type="EMBL" id="CP014525">
    <property type="protein sequence ID" value="AMW35342.1"/>
    <property type="molecule type" value="Genomic_DNA"/>
</dbReference>
<evidence type="ECO:0000259" key="2">
    <source>
        <dbReference type="PROSITE" id="PS50113"/>
    </source>
</evidence>
<reference evidence="4 5" key="1">
    <citation type="submission" date="2016-02" db="EMBL/GenBank/DDBJ databases">
        <title>Complete Genome of H5569, the type strain of the newly described species Haematospirillium jordaniae.</title>
        <authorList>
            <person name="Nicholson A.C."/>
            <person name="Humrighouse B.W."/>
            <person name="Loparov V."/>
            <person name="McQuiston J.R."/>
        </authorList>
    </citation>
    <scope>NUCLEOTIDE SEQUENCE [LARGE SCALE GENOMIC DNA]</scope>
    <source>
        <strain evidence="4 5">H5569</strain>
    </source>
</reference>
<dbReference type="Pfam" id="PF13426">
    <property type="entry name" value="PAS_9"/>
    <property type="match status" value="1"/>
</dbReference>
<dbReference type="NCBIfam" id="TIGR00254">
    <property type="entry name" value="GGDEF"/>
    <property type="match status" value="1"/>
</dbReference>
<feature type="domain" description="PAS" evidence="1">
    <location>
        <begin position="281"/>
        <end position="353"/>
    </location>
</feature>
<sequence length="718" mass="77754">MGSVSSSARTEQIVQCAEIECPDTSLDFVDLFSEPVLVCKQGVVVRYNQVASRLFGGALCSGVPVADLLGRGVGDPTHGELSFLVSKEPINVDVRGEEGRLGAELQVYPLPAGFSGADAPCFLICLRTRSRLKVVESSSSHPSRLAAILDAVVDGILVVDPKGIVVSANRAALLLFNRHPDEMQGLGICAMIPQFAGGRWVSCVNASWLVGRSQEMSGRHRDGTLFPLEVTVTHLDEAEGPMFAVVLRDITDRCRSEQAELRYMEALERQIEMRTGELQKLHRRTEGILNSASDAIMGIDINGRITFANPVAGALLGYSPQSLPGKLADDVFIHGDGVRSGRSVLVRAALRRRLFHERMELTLCKRDGSSFVAEYSSRPLEDDTGMIGAVVVLRDITGRKIAEERLGVAAKVLETTAEAIFVCDLQGRILVANPAAVSLSGLSDHAPVGMSVTDIVFGGDSRGWPSLLDGMQAQDGHCRREMWSVRCSGERFALRLTASALRLADGQLHRVVLVANDITQRKQDEEKVQYQANYDVLTALPNRNLFNDRLEHMLRVISRTEGAIALMFLDLDGFKCVNDDFGHEVGDILLQEVARRLVSCVRDSDTVARFGGDEFTIILGVVDGCEGAAHVARRILQVLAAPYSLLCGQQSIRIQDISASIGIVILSGCVSEDSCHLLRKADAAMYHAKQSGKNGFAFWDEVTGEATCAHTVLGCGGA</sequence>
<dbReference type="Pfam" id="PF00990">
    <property type="entry name" value="GGDEF"/>
    <property type="match status" value="1"/>
</dbReference>
<dbReference type="PANTHER" id="PTHR44757">
    <property type="entry name" value="DIGUANYLATE CYCLASE DGCP"/>
    <property type="match status" value="1"/>
</dbReference>
<dbReference type="CDD" id="cd01949">
    <property type="entry name" value="GGDEF"/>
    <property type="match status" value="1"/>
</dbReference>
<dbReference type="PROSITE" id="PS50112">
    <property type="entry name" value="PAS"/>
    <property type="match status" value="3"/>
</dbReference>
<dbReference type="InterPro" id="IPR001610">
    <property type="entry name" value="PAC"/>
</dbReference>
<feature type="domain" description="PAS" evidence="1">
    <location>
        <begin position="411"/>
        <end position="456"/>
    </location>
</feature>
<dbReference type="InterPro" id="IPR043128">
    <property type="entry name" value="Rev_trsase/Diguanyl_cyclase"/>
</dbReference>
<dbReference type="GO" id="GO:0006355">
    <property type="term" value="P:regulation of DNA-templated transcription"/>
    <property type="evidence" value="ECO:0007669"/>
    <property type="project" value="InterPro"/>
</dbReference>
<protein>
    <recommendedName>
        <fullName evidence="6">Diguanylate cyclase</fullName>
    </recommendedName>
</protein>
<evidence type="ECO:0008006" key="6">
    <source>
        <dbReference type="Google" id="ProtNLM"/>
    </source>
</evidence>
<dbReference type="PROSITE" id="PS50887">
    <property type="entry name" value="GGDEF"/>
    <property type="match status" value="1"/>
</dbReference>
<dbReference type="CDD" id="cd00130">
    <property type="entry name" value="PAS"/>
    <property type="match status" value="3"/>
</dbReference>
<dbReference type="Gene3D" id="3.30.70.270">
    <property type="match status" value="1"/>
</dbReference>
<organism evidence="4 5">
    <name type="scientific">Haematospirillum jordaniae</name>
    <dbReference type="NCBI Taxonomy" id="1549855"/>
    <lineage>
        <taxon>Bacteria</taxon>
        <taxon>Pseudomonadati</taxon>
        <taxon>Pseudomonadota</taxon>
        <taxon>Alphaproteobacteria</taxon>
        <taxon>Rhodospirillales</taxon>
        <taxon>Novispirillaceae</taxon>
        <taxon>Haematospirillum</taxon>
    </lineage>
</organism>
<dbReference type="InterPro" id="IPR000700">
    <property type="entry name" value="PAS-assoc_C"/>
</dbReference>
<feature type="domain" description="PAC" evidence="2">
    <location>
        <begin position="212"/>
        <end position="262"/>
    </location>
</feature>
<evidence type="ECO:0000259" key="3">
    <source>
        <dbReference type="PROSITE" id="PS50887"/>
    </source>
</evidence>
<dbReference type="GO" id="GO:0003824">
    <property type="term" value="F:catalytic activity"/>
    <property type="evidence" value="ECO:0007669"/>
    <property type="project" value="UniProtKB-ARBA"/>
</dbReference>
<dbReference type="PROSITE" id="PS50113">
    <property type="entry name" value="PAC"/>
    <property type="match status" value="3"/>
</dbReference>
<dbReference type="SMART" id="SM00086">
    <property type="entry name" value="PAC"/>
    <property type="match status" value="3"/>
</dbReference>
<dbReference type="Proteomes" id="UP000076066">
    <property type="component" value="Chromosome"/>
</dbReference>
<proteinExistence type="predicted"/>
<dbReference type="Pfam" id="PF00989">
    <property type="entry name" value="PAS"/>
    <property type="match status" value="2"/>
</dbReference>
<evidence type="ECO:0000259" key="1">
    <source>
        <dbReference type="PROSITE" id="PS50112"/>
    </source>
</evidence>
<dbReference type="STRING" id="1549855.AY555_09305"/>
<keyword evidence="5" id="KW-1185">Reference proteome</keyword>
<dbReference type="SUPFAM" id="SSF55073">
    <property type="entry name" value="Nucleotide cyclase"/>
    <property type="match status" value="1"/>
</dbReference>